<keyword evidence="5" id="KW-1185">Reference proteome</keyword>
<proteinExistence type="predicted"/>
<evidence type="ECO:0000313" key="4">
    <source>
        <dbReference type="EMBL" id="EMP41900.1"/>
    </source>
</evidence>
<dbReference type="CDD" id="cd03593">
    <property type="entry name" value="CLECT_NK_receptors_like"/>
    <property type="match status" value="1"/>
</dbReference>
<gene>
    <name evidence="4" type="ORF">UY3_00846</name>
</gene>
<dbReference type="InterPro" id="IPR050828">
    <property type="entry name" value="C-type_lectin/matrix_domain"/>
</dbReference>
<dbReference type="Gene3D" id="3.10.100.10">
    <property type="entry name" value="Mannose-Binding Protein A, subunit A"/>
    <property type="match status" value="1"/>
</dbReference>
<dbReference type="InterPro" id="IPR016186">
    <property type="entry name" value="C-type_lectin-like/link_sf"/>
</dbReference>
<reference evidence="5" key="1">
    <citation type="journal article" date="2013" name="Nat. Genet.">
        <title>The draft genomes of soft-shell turtle and green sea turtle yield insights into the development and evolution of the turtle-specific body plan.</title>
        <authorList>
            <person name="Wang Z."/>
            <person name="Pascual-Anaya J."/>
            <person name="Zadissa A."/>
            <person name="Li W."/>
            <person name="Niimura Y."/>
            <person name="Huang Z."/>
            <person name="Li C."/>
            <person name="White S."/>
            <person name="Xiong Z."/>
            <person name="Fang D."/>
            <person name="Wang B."/>
            <person name="Ming Y."/>
            <person name="Chen Y."/>
            <person name="Zheng Y."/>
            <person name="Kuraku S."/>
            <person name="Pignatelli M."/>
            <person name="Herrero J."/>
            <person name="Beal K."/>
            <person name="Nozawa M."/>
            <person name="Li Q."/>
            <person name="Wang J."/>
            <person name="Zhang H."/>
            <person name="Yu L."/>
            <person name="Shigenobu S."/>
            <person name="Wang J."/>
            <person name="Liu J."/>
            <person name="Flicek P."/>
            <person name="Searle S."/>
            <person name="Wang J."/>
            <person name="Kuratani S."/>
            <person name="Yin Y."/>
            <person name="Aken B."/>
            <person name="Zhang G."/>
            <person name="Irie N."/>
        </authorList>
    </citation>
    <scope>NUCLEOTIDE SEQUENCE [LARGE SCALE GENOMIC DNA]</scope>
</reference>
<sequence>MLNASGASADCIKDAGETDGALVVHNDSSAYIVEAAATCIGQCTCSKGWIGYQGKCYYFSETEGNWNNSRSHCSALNASLAGIDSDQEKDFLLCYKGFLDRWISLQRKPGQAWRWPNGTKFDNRFPIRGGGKCAFLMDENWFGSSRCMKWRHLICCKPDVYTMGKGCIVESKV</sequence>
<dbReference type="GO" id="GO:0005886">
    <property type="term" value="C:plasma membrane"/>
    <property type="evidence" value="ECO:0007669"/>
    <property type="project" value="UniProtKB-SubCell"/>
</dbReference>
<comment type="subcellular location">
    <subcellularLocation>
        <location evidence="1">Cell membrane</location>
        <topology evidence="1">Single-pass type II membrane protein</topology>
    </subcellularLocation>
</comment>
<evidence type="ECO:0000256" key="1">
    <source>
        <dbReference type="ARBA" id="ARBA00004401"/>
    </source>
</evidence>
<evidence type="ECO:0000313" key="5">
    <source>
        <dbReference type="Proteomes" id="UP000031443"/>
    </source>
</evidence>
<dbReference type="GO" id="GO:0030246">
    <property type="term" value="F:carbohydrate binding"/>
    <property type="evidence" value="ECO:0007669"/>
    <property type="project" value="UniProtKB-KW"/>
</dbReference>
<feature type="domain" description="C-type lectin" evidence="3">
    <location>
        <begin position="52"/>
        <end position="156"/>
    </location>
</feature>
<dbReference type="EMBL" id="KB481078">
    <property type="protein sequence ID" value="EMP41900.1"/>
    <property type="molecule type" value="Genomic_DNA"/>
</dbReference>
<name>M7C179_CHEMY</name>
<dbReference type="Proteomes" id="UP000031443">
    <property type="component" value="Unassembled WGS sequence"/>
</dbReference>
<dbReference type="AlphaFoldDB" id="M7C179"/>
<organism evidence="4 5">
    <name type="scientific">Chelonia mydas</name>
    <name type="common">Green sea-turtle</name>
    <name type="synonym">Chelonia agassizi</name>
    <dbReference type="NCBI Taxonomy" id="8469"/>
    <lineage>
        <taxon>Eukaryota</taxon>
        <taxon>Metazoa</taxon>
        <taxon>Chordata</taxon>
        <taxon>Craniata</taxon>
        <taxon>Vertebrata</taxon>
        <taxon>Euteleostomi</taxon>
        <taxon>Archelosauria</taxon>
        <taxon>Testudinata</taxon>
        <taxon>Testudines</taxon>
        <taxon>Cryptodira</taxon>
        <taxon>Durocryptodira</taxon>
        <taxon>Americhelydia</taxon>
        <taxon>Chelonioidea</taxon>
        <taxon>Cheloniidae</taxon>
        <taxon>Chelonia</taxon>
    </lineage>
</organism>
<protein>
    <submittedName>
        <fullName evidence="4">C-type lectin domain family 2 member D</fullName>
    </submittedName>
</protein>
<dbReference type="InterPro" id="IPR033992">
    <property type="entry name" value="NKR-like_CTLD"/>
</dbReference>
<keyword evidence="2 4" id="KW-0430">Lectin</keyword>
<dbReference type="PANTHER" id="PTHR45710:SF35">
    <property type="entry name" value="C-TYPE LECTIN DOMAIN FAMILY 2 MEMBER D"/>
    <property type="match status" value="1"/>
</dbReference>
<evidence type="ECO:0000256" key="2">
    <source>
        <dbReference type="ARBA" id="ARBA00022734"/>
    </source>
</evidence>
<evidence type="ECO:0000259" key="3">
    <source>
        <dbReference type="PROSITE" id="PS50041"/>
    </source>
</evidence>
<dbReference type="PROSITE" id="PS50041">
    <property type="entry name" value="C_TYPE_LECTIN_2"/>
    <property type="match status" value="1"/>
</dbReference>
<dbReference type="PANTHER" id="PTHR45710">
    <property type="entry name" value="C-TYPE LECTIN DOMAIN-CONTAINING PROTEIN 180"/>
    <property type="match status" value="1"/>
</dbReference>
<dbReference type="SMART" id="SM00034">
    <property type="entry name" value="CLECT"/>
    <property type="match status" value="1"/>
</dbReference>
<dbReference type="Pfam" id="PF00059">
    <property type="entry name" value="Lectin_C"/>
    <property type="match status" value="1"/>
</dbReference>
<dbReference type="SUPFAM" id="SSF56436">
    <property type="entry name" value="C-type lectin-like"/>
    <property type="match status" value="1"/>
</dbReference>
<dbReference type="InterPro" id="IPR001304">
    <property type="entry name" value="C-type_lectin-like"/>
</dbReference>
<accession>M7C179</accession>
<dbReference type="InterPro" id="IPR016187">
    <property type="entry name" value="CTDL_fold"/>
</dbReference>